<organism evidence="1 2">
    <name type="scientific">Thermococcus profundus</name>
    <dbReference type="NCBI Taxonomy" id="49899"/>
    <lineage>
        <taxon>Archaea</taxon>
        <taxon>Methanobacteriati</taxon>
        <taxon>Methanobacteriota</taxon>
        <taxon>Thermococci</taxon>
        <taxon>Thermococcales</taxon>
        <taxon>Thermococcaceae</taxon>
        <taxon>Thermococcus</taxon>
    </lineage>
</organism>
<dbReference type="Proteomes" id="UP000250179">
    <property type="component" value="Chromosome"/>
</dbReference>
<accession>A0A2Z2MNY8</accession>
<dbReference type="InterPro" id="IPR008969">
    <property type="entry name" value="CarboxyPept-like_regulatory"/>
</dbReference>
<gene>
    <name evidence="1" type="ORF">A3L09_10280</name>
</gene>
<evidence type="ECO:0000313" key="2">
    <source>
        <dbReference type="Proteomes" id="UP000250179"/>
    </source>
</evidence>
<keyword evidence="2" id="KW-1185">Reference proteome</keyword>
<evidence type="ECO:0000313" key="1">
    <source>
        <dbReference type="EMBL" id="ASJ03618.1"/>
    </source>
</evidence>
<dbReference type="KEGG" id="tprf:A3L09_10280"/>
<protein>
    <submittedName>
        <fullName evidence="1">Uncharacterized protein</fullName>
    </submittedName>
</protein>
<reference evidence="1 2" key="1">
    <citation type="submission" date="2016-03" db="EMBL/GenBank/DDBJ databases">
        <title>Complete genome sequence of Thermococcus profundus strain DT5432.</title>
        <authorList>
            <person name="Oger P.M."/>
        </authorList>
    </citation>
    <scope>NUCLEOTIDE SEQUENCE [LARGE SCALE GENOMIC DNA]</scope>
    <source>
        <strain evidence="1 2">DT 5432</strain>
    </source>
</reference>
<dbReference type="SUPFAM" id="SSF49464">
    <property type="entry name" value="Carboxypeptidase regulatory domain-like"/>
    <property type="match status" value="1"/>
</dbReference>
<proteinExistence type="predicted"/>
<sequence>MLPGTFFKPVNAAPQIQIESTDFYLGAFGSNQVSNPFVGYPANLSVNVSGDYNYNFQVLVYYNESGQLVLKTQSGLINLGDDLWEVVNLTLPEIPKNASEVIVSAQVIAIIGGEISVAYETTKHIPVKESPVEDYNDINIVSSVPYWDGSAWQNNAAFKNIPFNLTLQVDFNDTLVAGYGSLLPNETELKAYLYAGSDKIATGVVNTTLAVSPNDYFINFTNVKSTNISYLTLVLEDTKHGLTYTIPLNETGKVVEVHNWWLNVTSAISGSWDNSLGNTAVVKFAPFNVTFTITSNSSLGKLGLDATGTFQLEGASEATPMSGTFNLTDGTNTTTIYNVSADPLVVTFSLPDYGVSRTVTINVYDWQINVDADIYIYDNTSNTLTSSDYGYGFYKDIPATMLVKFNYTNSTLPGHLVLINSTATVEVYYGDDLIWVNNSVPVVNGQGQIFVNLTNVSFVAHDATKKIRVVVKDNNYAKWGDKKINVYDWGINAWHDYYYIYTFGKPPATNHFYVDIPANFTFWVNFEKAVVTTVPIYDDCGCVIGYKNVTYLSGDLPFVPQTQLNVTVSGPGFTKSYLLNVTDVLDLYAISELIKFNAEGKVKVTITDTVYGRSDIFYIYVAPIESDFGAHTVYNLGNNLAHCTHINSGQFVDHIPANLTYDIEVDFPIDEAYVNVTFTGPDGTVYGPFEYYVNTTNGGLTSGSISYVHLNVSDFMQFNKSGYVKAEWTMLIFANGSTYNTTISGYDKHAIFVQDWPNVDAYVHYNVFYIGVMDDLHVFGEDSFPFPVNANLSVHVTGPNYDKWINETFTYEDVCSDGPDFNDMFNEILEDLQFNETGYVTVDWSITYWDDTLNISPFTYAGVEKFPVKKWYVSAEPTPDSLTVGQDAIIGVNIGVYPDDSRLRYRTYNVTIELPNGQKFWKLATGDYRKDFDVYFEIPGEDITVPGVAKITVSDVGSDGLVKTVQYIPVFPNIEYNKKYIDVKVTPDEIYQYQTGTYTIDLQYMGVSGNVIYPIDADSMVNVTVYVGGEIAYSQIVPMHNNNGHATITGIKLDATGPITVEVKDLTDPTIAGVATVNVKPWKVDVTFEPEKVYKYIPVNLSVVATPNVTAISPDDLEIYVNGELYTESFPEVVLTEDTNYTVTVYYVSDLGNKYLMYNETYTVDVLDWGIEVDTHPLYVHPQFENSLVFPFTYVDENGDTVPFTGTANVTLVLPDGQNFTGTFDVVNGEGTIDFGKTVINQTGNATLTVVQVIGAYNVTKTVKIPVDELVKIVKVEPTTIYAGIPTEVKVYVHSGANDYENITVTLDGTELTYIGDGVYAADVTLEAGNYTITVYDAVYNVTDTEDITVEGWHLVMSADPDSFPAATLRTITITVKAVLDRNESITAQIDDTFTGEAVFNNTDLYPIKTSFTVEMTNGVGSTNIQLYAPDIGKYFISGEDKYGKTAELELPVTEPDMSKLAWVYTSIKKEGSLESPNETTVIYVAFNNREGPYVPAYDFVNHKQVVGTTEAVFPLAPVEEFKLYVIAVPLEIAKDVPVIEDISTFAKTWNVTKIYKNVTPEVEQIDQTTWSITVNVDGNITTFTYTYKPPMAPGAIPIEPQASSVWGNAIYTKVTKEIAQVTPLEGFSEIIQLTPTLEIERVTDMDIQPAKEGSYFDFKAILYVENAKDQFDQQFQEKIVPQIQAWTFLTDDEKENLINEIYAMAGNISAANGPLANKLLQFNVDSDIAYVEPTNATTDENGIATFKVYSAAKTGMTPDELLTLMGDVNVYATYDGIMSNVETVRFGGIGSVAGIVMDENNNPVAGVKVVVYTFNGTEWVPAVDYAGNELSVTTDAHGHYEIDGIPALPPLSVYRVVAFMGNTPAGFAEVGVSPFQTSPANIVVGYTEAPQGLAAFVHDVQTGNAKIVLGENALTSVDYQAMSFIFDLVGVKPTYTPSTLSIESGDVIIAVGGPEANSITAQYQEIAPVKMVTENGTISIVVDNETVANWTAPAVWWNVSKGYWVIQKVVDPDTGATVYMIYGTDADSTWAAAYYFSQHFSELHGNYVVGYWEETDGLIYSPAFLQFASDDNNGFSPGDNIGVIIEG</sequence>
<name>A0A2Z2MNY8_THEPR</name>
<dbReference type="EMBL" id="CP014862">
    <property type="protein sequence ID" value="ASJ03618.1"/>
    <property type="molecule type" value="Genomic_DNA"/>
</dbReference>